<dbReference type="PIRSF" id="PIRSF035042">
    <property type="entry name" value="UCP035042_thirdx"/>
    <property type="match status" value="1"/>
</dbReference>
<geneLocation type="plasmid" evidence="1 2">
    <name>pP742401</name>
</geneLocation>
<reference evidence="2" key="1">
    <citation type="journal article" date="2011" name="MBio">
        <title>Novel metabolic attributes of the genus Cyanothece, comprising a group of unicellular nitrogen-fixing Cyanobacteria.</title>
        <authorList>
            <person name="Bandyopadhyay A."/>
            <person name="Elvitigala T."/>
            <person name="Welsh E."/>
            <person name="Stockel J."/>
            <person name="Liberton M."/>
            <person name="Min H."/>
            <person name="Sherman L.A."/>
            <person name="Pakrasi H.B."/>
        </authorList>
    </citation>
    <scope>NUCLEOTIDE SEQUENCE [LARGE SCALE GENOMIC DNA]</scope>
    <source>
        <strain evidence="2">PCC 7424</strain>
        <plasmid evidence="2">pP742401</plasmid>
    </source>
</reference>
<keyword evidence="2" id="KW-1185">Reference proteome</keyword>
<dbReference type="Pfam" id="PF06999">
    <property type="entry name" value="Suc_Fer-like"/>
    <property type="match status" value="1"/>
</dbReference>
<organism evidence="1 2">
    <name type="scientific">Gloeothece citriformis (strain PCC 7424)</name>
    <name type="common">Cyanothece sp. (strain PCC 7424)</name>
    <dbReference type="NCBI Taxonomy" id="65393"/>
    <lineage>
        <taxon>Bacteria</taxon>
        <taxon>Bacillati</taxon>
        <taxon>Cyanobacteriota</taxon>
        <taxon>Cyanophyceae</taxon>
        <taxon>Oscillatoriophycideae</taxon>
        <taxon>Chroococcales</taxon>
        <taxon>Aphanothecaceae</taxon>
        <taxon>Gloeothece</taxon>
        <taxon>Gloeothece citriformis</taxon>
    </lineage>
</organism>
<evidence type="ECO:0000313" key="1">
    <source>
        <dbReference type="EMBL" id="ACK73825.1"/>
    </source>
</evidence>
<keyword evidence="1" id="KW-0614">Plasmid</keyword>
<dbReference type="EMBL" id="CP001292">
    <property type="protein sequence ID" value="ACK73825.1"/>
    <property type="molecule type" value="Genomic_DNA"/>
</dbReference>
<dbReference type="KEGG" id="cyc:PCC7424_5760"/>
<dbReference type="HOGENOM" id="CLU_050357_0_0_3"/>
<dbReference type="OrthoDB" id="3399139at2"/>
<sequence length="340" mass="39724">MTVNTEAIDCRFCSIVSKANGEDPIGTAGYYTHWIILEMVQPWPAGLWVEHPILTPLFQRFSILRQEQGIAIRPLVIAPDRDYSVPKSTRVIYYRRPRKRFAKFEKQEFILPKEPDEDFSQLITPLAIALLEQSQFLSDFDCYRQETESIREILVCTHGNVDVACARFGYPIYEQLKSNYGSNNKSLRVWRCSHFGGHQFAPTLVDLPEGRYWGHLESEILDLLINRHDSPEKLRRFYRGWAGLSQFEQIVDREIWLQQGWDWFDYEKEGQIIAIDENNEEWEADWAEVRINFSSIDGKITGAYQGRVEVSHQIMTMTNSADDQSLTSVKQYHISQLFRV</sequence>
<dbReference type="AlphaFoldDB" id="B7KM03"/>
<name>B7KM03_GLOC7</name>
<dbReference type="CDD" id="cd03062">
    <property type="entry name" value="TRX_Fd_Sucrase"/>
    <property type="match status" value="1"/>
</dbReference>
<protein>
    <submittedName>
        <fullName evidence="1">Sucraseferredoxin family protein</fullName>
    </submittedName>
</protein>
<accession>B7KM03</accession>
<dbReference type="SUPFAM" id="SSF52833">
    <property type="entry name" value="Thioredoxin-like"/>
    <property type="match status" value="1"/>
</dbReference>
<proteinExistence type="predicted"/>
<gene>
    <name evidence="1" type="ordered locus">PCC7424_5760</name>
</gene>
<dbReference type="InterPro" id="IPR009737">
    <property type="entry name" value="Aim32/Apd1-like"/>
</dbReference>
<dbReference type="InterPro" id="IPR036249">
    <property type="entry name" value="Thioredoxin-like_sf"/>
</dbReference>
<dbReference type="PANTHER" id="PTHR31902:SF22">
    <property type="entry name" value="SLL1203 PROTEIN"/>
    <property type="match status" value="1"/>
</dbReference>
<dbReference type="RefSeq" id="WP_012599726.1">
    <property type="nucleotide sequence ID" value="NC_011738.1"/>
</dbReference>
<dbReference type="Proteomes" id="UP000002384">
    <property type="component" value="Plasmid pP742401"/>
</dbReference>
<dbReference type="PANTHER" id="PTHR31902">
    <property type="entry name" value="ACTIN PATCHES DISTAL PROTEIN 1"/>
    <property type="match status" value="1"/>
</dbReference>
<dbReference type="Gene3D" id="3.40.30.10">
    <property type="entry name" value="Glutaredoxin"/>
    <property type="match status" value="1"/>
</dbReference>
<evidence type="ECO:0000313" key="2">
    <source>
        <dbReference type="Proteomes" id="UP000002384"/>
    </source>
</evidence>
<dbReference type="eggNOG" id="COG4759">
    <property type="taxonomic scope" value="Bacteria"/>
</dbReference>
<dbReference type="InterPro" id="IPR010350">
    <property type="entry name" value="Aim32/Apd1-like_bac"/>
</dbReference>